<keyword evidence="1" id="KW-0472">Membrane</keyword>
<dbReference type="Gene3D" id="2.160.20.80">
    <property type="entry name" value="E3 ubiquitin-protein ligase SopA"/>
    <property type="match status" value="3"/>
</dbReference>
<dbReference type="Pfam" id="PF00805">
    <property type="entry name" value="Pentapeptide"/>
    <property type="match status" value="3"/>
</dbReference>
<feature type="transmembrane region" description="Helical" evidence="1">
    <location>
        <begin position="147"/>
        <end position="175"/>
    </location>
</feature>
<feature type="transmembrane region" description="Helical" evidence="1">
    <location>
        <begin position="210"/>
        <end position="233"/>
    </location>
</feature>
<dbReference type="EMBL" id="JACJTE010000098">
    <property type="protein sequence ID" value="MBD2565617.1"/>
    <property type="molecule type" value="Genomic_DNA"/>
</dbReference>
<feature type="transmembrane region" description="Helical" evidence="1">
    <location>
        <begin position="123"/>
        <end position="141"/>
    </location>
</feature>
<name>A0ABR8F5Z8_NOSLI</name>
<dbReference type="SUPFAM" id="SSF141571">
    <property type="entry name" value="Pentapeptide repeat-like"/>
    <property type="match status" value="1"/>
</dbReference>
<dbReference type="PANTHER" id="PTHR14136:SF17">
    <property type="entry name" value="BTB_POZ DOMAIN-CONTAINING PROTEIN KCTD9"/>
    <property type="match status" value="1"/>
</dbReference>
<dbReference type="RefSeq" id="WP_190892294.1">
    <property type="nucleotide sequence ID" value="NZ_JACJTE010000098.1"/>
</dbReference>
<dbReference type="Proteomes" id="UP000604661">
    <property type="component" value="Unassembled WGS sequence"/>
</dbReference>
<reference evidence="2 3" key="1">
    <citation type="journal article" date="2020" name="ISME J.">
        <title>Comparative genomics reveals insights into cyanobacterial evolution and habitat adaptation.</title>
        <authorList>
            <person name="Chen M.Y."/>
            <person name="Teng W.K."/>
            <person name="Zhao L."/>
            <person name="Hu C.X."/>
            <person name="Zhou Y.K."/>
            <person name="Han B.P."/>
            <person name="Song L.R."/>
            <person name="Shu W.S."/>
        </authorList>
    </citation>
    <scope>NUCLEOTIDE SEQUENCE [LARGE SCALE GENOMIC DNA]</scope>
    <source>
        <strain evidence="2 3">FACHB-391</strain>
    </source>
</reference>
<feature type="transmembrane region" description="Helical" evidence="1">
    <location>
        <begin position="98"/>
        <end position="116"/>
    </location>
</feature>
<organism evidence="2 3">
    <name type="scientific">Nostoc linckia FACHB-391</name>
    <dbReference type="NCBI Taxonomy" id="2692906"/>
    <lineage>
        <taxon>Bacteria</taxon>
        <taxon>Bacillati</taxon>
        <taxon>Cyanobacteriota</taxon>
        <taxon>Cyanophyceae</taxon>
        <taxon>Nostocales</taxon>
        <taxon>Nostocaceae</taxon>
        <taxon>Nostoc</taxon>
    </lineage>
</organism>
<accession>A0ABR8F5Z8</accession>
<feature type="transmembrane region" description="Helical" evidence="1">
    <location>
        <begin position="182"/>
        <end position="204"/>
    </location>
</feature>
<gene>
    <name evidence="2" type="ORF">H6G95_34655</name>
</gene>
<protein>
    <submittedName>
        <fullName evidence="2">Pentapeptide repeat-containing protein</fullName>
    </submittedName>
</protein>
<dbReference type="InterPro" id="IPR001646">
    <property type="entry name" value="5peptide_repeat"/>
</dbReference>
<dbReference type="InterPro" id="IPR051082">
    <property type="entry name" value="Pentapeptide-BTB/POZ_domain"/>
</dbReference>
<evidence type="ECO:0000313" key="3">
    <source>
        <dbReference type="Proteomes" id="UP000604661"/>
    </source>
</evidence>
<evidence type="ECO:0000256" key="1">
    <source>
        <dbReference type="SAM" id="Phobius"/>
    </source>
</evidence>
<dbReference type="PANTHER" id="PTHR14136">
    <property type="entry name" value="BTB_POZ DOMAIN-CONTAINING PROTEIN KCTD9"/>
    <property type="match status" value="1"/>
</dbReference>
<sequence length="721" mass="77479">MQPTTFQYQNLRGRSFKGQDLSGQDFSGADIRGANFTNATLVGANFSQTKAGLRRRVAIALVALALFLAILSGFMSGYGAGVIASLIALGNKLNPHSFPSGVVALTLLGVFTAITFRKGLASAGGTAVSIAVIAALFAAIASQEVAVVALVQTIGIVSAVAGVMVGALAVALMLVMIATRALVIMAILAVLSAAVGTQFGIAGIESDQIFVIACVVAGAIALVMLCLSGYTGWRAWKGSRRYTLLRSLAVAISTQGTMFRGANLTNTDFTGAILKNTDFRGATLTRTCWFQAKQLEQGRLEDTYLDDAAIRQLVVTKDGREQNFDYCNLRGVNLQDANLIDISLIGADLSEANLQNADLSRAKLVQTQLYRANLTDTCLTGAYIQDWGISTDTCMEEVKCEYIYMQLPTKDDPDPCRKPDNRQETFKDGDFSDFMAPILKTLGLYRQQNVDPRAIAHTFKTLDLYHHQGIDPAAAAIALKQLSQQYPEAGLEVVALEGRGREKIRLQAVVTDAVDRSQLSARYFATYDEIKELSYRDIQTLLTEIAQKDERIRSLEQMVKTAIDSNKFYVETYYNLGDTVSEKSSINIEGSTVSGLVQGNITDVSGVVNLGAISGDVTNAIGQLPSSDEPDQPGLKELLTQLQGAIEAETQLSQEDKAEALEQLKVLAEAGQKPQDAPLKKMANTAVKVLKGTIASLSEATNLVEICGKLLPIITKVLGLP</sequence>
<feature type="transmembrane region" description="Helical" evidence="1">
    <location>
        <begin position="57"/>
        <end position="78"/>
    </location>
</feature>
<keyword evidence="1" id="KW-1133">Transmembrane helix</keyword>
<evidence type="ECO:0000313" key="2">
    <source>
        <dbReference type="EMBL" id="MBD2565617.1"/>
    </source>
</evidence>
<comment type="caution">
    <text evidence="2">The sequence shown here is derived from an EMBL/GenBank/DDBJ whole genome shotgun (WGS) entry which is preliminary data.</text>
</comment>
<keyword evidence="3" id="KW-1185">Reference proteome</keyword>
<keyword evidence="1" id="KW-0812">Transmembrane</keyword>
<proteinExistence type="predicted"/>